<keyword evidence="10" id="KW-1185">Reference proteome</keyword>
<evidence type="ECO:0000256" key="3">
    <source>
        <dbReference type="ARBA" id="ARBA00023004"/>
    </source>
</evidence>
<dbReference type="PROSITE" id="PS00552">
    <property type="entry name" value="HTH_MERR_1"/>
    <property type="match status" value="1"/>
</dbReference>
<dbReference type="NCBIfam" id="TIGR01950">
    <property type="entry name" value="SoxR"/>
    <property type="match status" value="1"/>
</dbReference>
<dbReference type="SMART" id="SM00422">
    <property type="entry name" value="HTH_MERR"/>
    <property type="match status" value="1"/>
</dbReference>
<dbReference type="InterPro" id="IPR000551">
    <property type="entry name" value="MerR-type_HTH_dom"/>
</dbReference>
<proteinExistence type="predicted"/>
<evidence type="ECO:0000256" key="7">
    <source>
        <dbReference type="ARBA" id="ARBA00023163"/>
    </source>
</evidence>
<dbReference type="PANTHER" id="PTHR30204">
    <property type="entry name" value="REDOX-CYCLING DRUG-SENSING TRANSCRIPTIONAL ACTIVATOR SOXR"/>
    <property type="match status" value="1"/>
</dbReference>
<evidence type="ECO:0000256" key="1">
    <source>
        <dbReference type="ARBA" id="ARBA00022714"/>
    </source>
</evidence>
<evidence type="ECO:0000256" key="2">
    <source>
        <dbReference type="ARBA" id="ARBA00022723"/>
    </source>
</evidence>
<evidence type="ECO:0000256" key="4">
    <source>
        <dbReference type="ARBA" id="ARBA00023014"/>
    </source>
</evidence>
<accession>A0A327JKH7</accession>
<evidence type="ECO:0000259" key="8">
    <source>
        <dbReference type="PROSITE" id="PS50937"/>
    </source>
</evidence>
<dbReference type="OrthoDB" id="9802944at2"/>
<dbReference type="GO" id="GO:0051537">
    <property type="term" value="F:2 iron, 2 sulfur cluster binding"/>
    <property type="evidence" value="ECO:0007669"/>
    <property type="project" value="UniProtKB-KW"/>
</dbReference>
<evidence type="ECO:0000313" key="9">
    <source>
        <dbReference type="EMBL" id="RAI26591.1"/>
    </source>
</evidence>
<gene>
    <name evidence="9" type="primary">soxR</name>
    <name evidence="9" type="ORF">CH339_13375</name>
</gene>
<dbReference type="GO" id="GO:0046872">
    <property type="term" value="F:metal ion binding"/>
    <property type="evidence" value="ECO:0007669"/>
    <property type="project" value="UniProtKB-KW"/>
</dbReference>
<reference evidence="9 10" key="1">
    <citation type="submission" date="2017-07" db="EMBL/GenBank/DDBJ databases">
        <title>Draft Genome Sequences of Select Purple Nonsulfur Bacteria.</title>
        <authorList>
            <person name="Lasarre B."/>
            <person name="Mckinlay J.B."/>
        </authorList>
    </citation>
    <scope>NUCLEOTIDE SEQUENCE [LARGE SCALE GENOMIC DNA]</scope>
    <source>
        <strain evidence="9 10">DSM 11290</strain>
    </source>
</reference>
<organism evidence="9 10">
    <name type="scientific">Rhodobium orientis</name>
    <dbReference type="NCBI Taxonomy" id="34017"/>
    <lineage>
        <taxon>Bacteria</taxon>
        <taxon>Pseudomonadati</taxon>
        <taxon>Pseudomonadota</taxon>
        <taxon>Alphaproteobacteria</taxon>
        <taxon>Hyphomicrobiales</taxon>
        <taxon>Rhodobiaceae</taxon>
        <taxon>Rhodobium</taxon>
    </lineage>
</organism>
<dbReference type="AlphaFoldDB" id="A0A327JKH7"/>
<dbReference type="PRINTS" id="PR00040">
    <property type="entry name" value="HTHMERR"/>
</dbReference>
<dbReference type="GO" id="GO:0003677">
    <property type="term" value="F:DNA binding"/>
    <property type="evidence" value="ECO:0007669"/>
    <property type="project" value="UniProtKB-KW"/>
</dbReference>
<dbReference type="GO" id="GO:0006979">
    <property type="term" value="P:response to oxidative stress"/>
    <property type="evidence" value="ECO:0007669"/>
    <property type="project" value="InterPro"/>
</dbReference>
<keyword evidence="4" id="KW-0411">Iron-sulfur</keyword>
<dbReference type="PROSITE" id="PS50937">
    <property type="entry name" value="HTH_MERR_2"/>
    <property type="match status" value="1"/>
</dbReference>
<dbReference type="Gene3D" id="1.10.1660.10">
    <property type="match status" value="1"/>
</dbReference>
<evidence type="ECO:0000256" key="6">
    <source>
        <dbReference type="ARBA" id="ARBA00023125"/>
    </source>
</evidence>
<dbReference type="InterPro" id="IPR009061">
    <property type="entry name" value="DNA-bd_dom_put_sf"/>
</dbReference>
<keyword evidence="7" id="KW-0804">Transcription</keyword>
<dbReference type="InterPro" id="IPR010211">
    <property type="entry name" value="Redox-sen_tscrpt-act_SoxR"/>
</dbReference>
<dbReference type="InterPro" id="IPR047057">
    <property type="entry name" value="MerR_fam"/>
</dbReference>
<keyword evidence="5" id="KW-0805">Transcription regulation</keyword>
<dbReference type="Proteomes" id="UP000249299">
    <property type="component" value="Unassembled WGS sequence"/>
</dbReference>
<protein>
    <submittedName>
        <fullName evidence="9">Redox-sensitive transcriptional activator SoxR</fullName>
    </submittedName>
</protein>
<keyword evidence="1" id="KW-0001">2Fe-2S</keyword>
<keyword evidence="3" id="KW-0408">Iron</keyword>
<dbReference type="EMBL" id="NPEV01000028">
    <property type="protein sequence ID" value="RAI26591.1"/>
    <property type="molecule type" value="Genomic_DNA"/>
</dbReference>
<dbReference type="CDD" id="cd01110">
    <property type="entry name" value="HTH_SoxR"/>
    <property type="match status" value="1"/>
</dbReference>
<dbReference type="Pfam" id="PF00376">
    <property type="entry name" value="MerR"/>
    <property type="match status" value="1"/>
</dbReference>
<keyword evidence="6" id="KW-0238">DNA-binding</keyword>
<evidence type="ECO:0000256" key="5">
    <source>
        <dbReference type="ARBA" id="ARBA00023015"/>
    </source>
</evidence>
<sequence>MAQPGSLLTVGEVSERSGVAVSALHFYEAKGLISAARTRGNQRRYSRDILRRIAIIRVARDLGFSLAEITPLLKPIPEGQSPSAADVKEMVADWREAIQKRIDDLAELRDKLDGCIGCGCLSLTECPLRNPSDELAADGTGAVLLRQGEA</sequence>
<dbReference type="PANTHER" id="PTHR30204:SF0">
    <property type="entry name" value="REDOX-SENSITIVE TRANSCRIPTIONAL ACTIVATOR SOXR"/>
    <property type="match status" value="1"/>
</dbReference>
<comment type="caution">
    <text evidence="9">The sequence shown here is derived from an EMBL/GenBank/DDBJ whole genome shotgun (WGS) entry which is preliminary data.</text>
</comment>
<feature type="domain" description="HTH merR-type" evidence="8">
    <location>
        <begin position="7"/>
        <end position="75"/>
    </location>
</feature>
<dbReference type="RefSeq" id="WP_111434909.1">
    <property type="nucleotide sequence ID" value="NZ_JACIGG010000004.1"/>
</dbReference>
<dbReference type="InterPro" id="IPR015358">
    <property type="entry name" value="Tscrpt_reg_MerR_DNA-bd"/>
</dbReference>
<name>A0A327JKH7_9HYPH</name>
<evidence type="ECO:0000313" key="10">
    <source>
        <dbReference type="Proteomes" id="UP000249299"/>
    </source>
</evidence>
<dbReference type="Pfam" id="PF09278">
    <property type="entry name" value="MerR-DNA-bind"/>
    <property type="match status" value="1"/>
</dbReference>
<keyword evidence="2" id="KW-0479">Metal-binding</keyword>
<dbReference type="GO" id="GO:0003700">
    <property type="term" value="F:DNA-binding transcription factor activity"/>
    <property type="evidence" value="ECO:0007669"/>
    <property type="project" value="InterPro"/>
</dbReference>
<dbReference type="SUPFAM" id="SSF46955">
    <property type="entry name" value="Putative DNA-binding domain"/>
    <property type="match status" value="1"/>
</dbReference>